<feature type="domain" description="AB hydrolase-1" evidence="1">
    <location>
        <begin position="24"/>
        <end position="217"/>
    </location>
</feature>
<dbReference type="RefSeq" id="WP_090120367.1">
    <property type="nucleotide sequence ID" value="NZ_CP045300.1"/>
</dbReference>
<keyword evidence="3" id="KW-1185">Reference proteome</keyword>
<dbReference type="InterPro" id="IPR050266">
    <property type="entry name" value="AB_hydrolase_sf"/>
</dbReference>
<evidence type="ECO:0000259" key="1">
    <source>
        <dbReference type="Pfam" id="PF00561"/>
    </source>
</evidence>
<gene>
    <name evidence="2" type="ORF">SAMN05192562_1011408</name>
</gene>
<proteinExistence type="predicted"/>
<dbReference type="EMBL" id="FPAU01000001">
    <property type="protein sequence ID" value="SFT67058.1"/>
    <property type="molecule type" value="Genomic_DNA"/>
</dbReference>
<dbReference type="PRINTS" id="PR00111">
    <property type="entry name" value="ABHYDROLASE"/>
</dbReference>
<dbReference type="OrthoDB" id="5853561at2"/>
<dbReference type="Proteomes" id="UP000199187">
    <property type="component" value="Unassembled WGS sequence"/>
</dbReference>
<dbReference type="Pfam" id="PF00561">
    <property type="entry name" value="Abhydrolase_1"/>
    <property type="match status" value="1"/>
</dbReference>
<dbReference type="PANTHER" id="PTHR43798:SF33">
    <property type="entry name" value="HYDROLASE, PUTATIVE (AFU_ORTHOLOGUE AFUA_2G14860)-RELATED"/>
    <property type="match status" value="1"/>
</dbReference>
<dbReference type="GO" id="GO:0016020">
    <property type="term" value="C:membrane"/>
    <property type="evidence" value="ECO:0007669"/>
    <property type="project" value="TreeGrafter"/>
</dbReference>
<name>A0A1I6ZWI6_9ENTR</name>
<evidence type="ECO:0000313" key="3">
    <source>
        <dbReference type="Proteomes" id="UP000199187"/>
    </source>
</evidence>
<dbReference type="SUPFAM" id="SSF53474">
    <property type="entry name" value="alpha/beta-Hydrolases"/>
    <property type="match status" value="1"/>
</dbReference>
<organism evidence="2 3">
    <name type="scientific">Kosakonia arachidis</name>
    <dbReference type="NCBI Taxonomy" id="551989"/>
    <lineage>
        <taxon>Bacteria</taxon>
        <taxon>Pseudomonadati</taxon>
        <taxon>Pseudomonadota</taxon>
        <taxon>Gammaproteobacteria</taxon>
        <taxon>Enterobacterales</taxon>
        <taxon>Enterobacteriaceae</taxon>
        <taxon>Kosakonia</taxon>
    </lineage>
</organism>
<dbReference type="InterPro" id="IPR000073">
    <property type="entry name" value="AB_hydrolase_1"/>
</dbReference>
<evidence type="ECO:0000313" key="2">
    <source>
        <dbReference type="EMBL" id="SFT67058.1"/>
    </source>
</evidence>
<dbReference type="PANTHER" id="PTHR43798">
    <property type="entry name" value="MONOACYLGLYCEROL LIPASE"/>
    <property type="match status" value="1"/>
</dbReference>
<reference evidence="3" key="1">
    <citation type="submission" date="2016-10" db="EMBL/GenBank/DDBJ databases">
        <authorList>
            <person name="Varghese N."/>
            <person name="Submissions S."/>
        </authorList>
    </citation>
    <scope>NUCLEOTIDE SEQUENCE [LARGE SCALE GENOMIC DNA]</scope>
    <source>
        <strain evidence="3">Ah-143</strain>
    </source>
</reference>
<dbReference type="Gene3D" id="3.40.50.1820">
    <property type="entry name" value="alpha/beta hydrolase"/>
    <property type="match status" value="1"/>
</dbReference>
<protein>
    <submittedName>
        <fullName evidence="2">Pimeloyl-ACP methyl ester carboxylesterase</fullName>
    </submittedName>
</protein>
<accession>A0A1I6ZWI6</accession>
<dbReference type="AlphaFoldDB" id="A0A1I6ZWI6"/>
<dbReference type="InterPro" id="IPR029058">
    <property type="entry name" value="AB_hydrolase_fold"/>
</dbReference>
<sequence>MNTFYSRYAQGQVRWHDLPGHGDPLVFIHGLGCASSFEYPRVVADPAFCGRRAILIDLPGCGYSERPASFSYRTSEQAKVVVELLDKLDLQAFWLYGHSMGGSIAIEVATQMDARINGMAVSEPNFYPGGGMFSRQIASQDEAGFVTSGYAAMLAQEKTAWAGCLQSNAPWAVWRGAKSLVDGIEPTWMTLFVNFPQPKMLIFGALSLPDADEEAVRKQGIPVQVIAQAGHSMSWEQPGALAQTLNRFITEHE</sequence>